<reference evidence="4 5" key="1">
    <citation type="journal article" date="2019" name="Anaerobe">
        <title>Detection of Robinsoniella peoriensis in multiple bone samples of a trauma patient.</title>
        <authorList>
            <person name="Schrottner P."/>
            <person name="Hartwich K."/>
            <person name="Bunk B."/>
            <person name="Schober I."/>
            <person name="Helbig S."/>
            <person name="Rudolph W.W."/>
            <person name="Gunzer F."/>
        </authorList>
    </citation>
    <scope>NUCLEOTIDE SEQUENCE [LARGE SCALE GENOMIC DNA]</scope>
    <source>
        <strain evidence="4 5">DSM 106044</strain>
    </source>
</reference>
<dbReference type="SMART" id="SM00530">
    <property type="entry name" value="HTH_XRE"/>
    <property type="match status" value="1"/>
</dbReference>
<dbReference type="InterPro" id="IPR001387">
    <property type="entry name" value="Cro/C1-type_HTH"/>
</dbReference>
<dbReference type="Proteomes" id="UP000306509">
    <property type="component" value="Unassembled WGS sequence"/>
</dbReference>
<dbReference type="PANTHER" id="PTHR46558:SF11">
    <property type="entry name" value="HTH-TYPE TRANSCRIPTIONAL REGULATOR XRE"/>
    <property type="match status" value="1"/>
</dbReference>
<name>A0A4V6YR24_9FIRM</name>
<comment type="caution">
    <text evidence="4">The sequence shown here is derived from an EMBL/GenBank/DDBJ whole genome shotgun (WGS) entry which is preliminary data.</text>
</comment>
<dbReference type="CDD" id="cd00093">
    <property type="entry name" value="HTH_XRE"/>
    <property type="match status" value="1"/>
</dbReference>
<evidence type="ECO:0000256" key="2">
    <source>
        <dbReference type="SAM" id="MobiDB-lite"/>
    </source>
</evidence>
<feature type="domain" description="HTH cro/C1-type" evidence="3">
    <location>
        <begin position="8"/>
        <end position="62"/>
    </location>
</feature>
<gene>
    <name evidence="4" type="ORF">DSM106044_03965</name>
</gene>
<organism evidence="4 5">
    <name type="scientific">Robinsoniella peoriensis</name>
    <dbReference type="NCBI Taxonomy" id="180332"/>
    <lineage>
        <taxon>Bacteria</taxon>
        <taxon>Bacillati</taxon>
        <taxon>Bacillota</taxon>
        <taxon>Clostridia</taxon>
        <taxon>Lachnospirales</taxon>
        <taxon>Lachnospiraceae</taxon>
        <taxon>Robinsoniella</taxon>
    </lineage>
</organism>
<evidence type="ECO:0000313" key="5">
    <source>
        <dbReference type="Proteomes" id="UP000306509"/>
    </source>
</evidence>
<accession>A0A4V6YR24</accession>
<dbReference type="InterPro" id="IPR010982">
    <property type="entry name" value="Lambda_DNA-bd_dom_sf"/>
</dbReference>
<dbReference type="Gene3D" id="1.10.260.40">
    <property type="entry name" value="lambda repressor-like DNA-binding domains"/>
    <property type="match status" value="1"/>
</dbReference>
<keyword evidence="1" id="KW-0238">DNA-binding</keyword>
<dbReference type="EMBL" id="QGQD01000074">
    <property type="protein sequence ID" value="TLC99187.1"/>
    <property type="molecule type" value="Genomic_DNA"/>
</dbReference>
<dbReference type="PROSITE" id="PS50943">
    <property type="entry name" value="HTH_CROC1"/>
    <property type="match status" value="1"/>
</dbReference>
<dbReference type="PANTHER" id="PTHR46558">
    <property type="entry name" value="TRACRIPTIONAL REGULATORY PROTEIN-RELATED-RELATED"/>
    <property type="match status" value="1"/>
</dbReference>
<sequence>MTKLNENIKRYRLLSNLKQEDLASQLGKSKNVISNWERGDNKPDAETIEKICNIFQIEPNQLYGWQSPSPKSNIPAVQINNDEYIPNELQTLLQDTTAPILNAITNFIITYNNLDDNSKKIINDFSLKLLKSMNMNSPANEKKHTIDTMPTNDKDINILYAANERTDIKPTPEGQAHDNAIMDDNNEWE</sequence>
<evidence type="ECO:0000259" key="3">
    <source>
        <dbReference type="PROSITE" id="PS50943"/>
    </source>
</evidence>
<evidence type="ECO:0000256" key="1">
    <source>
        <dbReference type="ARBA" id="ARBA00023125"/>
    </source>
</evidence>
<protein>
    <submittedName>
        <fullName evidence="4">Transcription factor</fullName>
    </submittedName>
</protein>
<dbReference type="Pfam" id="PF01381">
    <property type="entry name" value="HTH_3"/>
    <property type="match status" value="1"/>
</dbReference>
<dbReference type="AlphaFoldDB" id="A0A4V6YR24"/>
<feature type="region of interest" description="Disordered" evidence="2">
    <location>
        <begin position="168"/>
        <end position="189"/>
    </location>
</feature>
<dbReference type="SUPFAM" id="SSF47413">
    <property type="entry name" value="lambda repressor-like DNA-binding domains"/>
    <property type="match status" value="1"/>
</dbReference>
<keyword evidence="5" id="KW-1185">Reference proteome</keyword>
<dbReference type="GO" id="GO:0003677">
    <property type="term" value="F:DNA binding"/>
    <property type="evidence" value="ECO:0007669"/>
    <property type="project" value="UniProtKB-KW"/>
</dbReference>
<proteinExistence type="predicted"/>
<evidence type="ECO:0000313" key="4">
    <source>
        <dbReference type="EMBL" id="TLC99187.1"/>
    </source>
</evidence>
<dbReference type="RefSeq" id="WP_138003488.1">
    <property type="nucleotide sequence ID" value="NZ_QGQD01000074.1"/>
</dbReference>